<dbReference type="GO" id="GO:0016925">
    <property type="term" value="P:protein sumoylation"/>
    <property type="evidence" value="ECO:0007669"/>
    <property type="project" value="UniProtKB-UniPathway"/>
</dbReference>
<dbReference type="PROSITE" id="PS51044">
    <property type="entry name" value="ZF_SP_RING"/>
    <property type="match status" value="1"/>
</dbReference>
<evidence type="ECO:0000313" key="15">
    <source>
        <dbReference type="Proteomes" id="UP000025227"/>
    </source>
</evidence>
<dbReference type="GO" id="GO:0006357">
    <property type="term" value="P:regulation of transcription by RNA polymerase II"/>
    <property type="evidence" value="ECO:0007669"/>
    <property type="project" value="TreeGrafter"/>
</dbReference>
<feature type="region of interest" description="Disordered" evidence="11">
    <location>
        <begin position="481"/>
        <end position="556"/>
    </location>
</feature>
<dbReference type="GO" id="GO:0005634">
    <property type="term" value="C:nucleus"/>
    <property type="evidence" value="ECO:0007669"/>
    <property type="project" value="UniProtKB-SubCell"/>
</dbReference>
<evidence type="ECO:0000256" key="6">
    <source>
        <dbReference type="ARBA" id="ARBA00022771"/>
    </source>
</evidence>
<dbReference type="GO" id="GO:0061665">
    <property type="term" value="F:SUMO ligase activity"/>
    <property type="evidence" value="ECO:0007669"/>
    <property type="project" value="TreeGrafter"/>
</dbReference>
<dbReference type="PANTHER" id="PTHR10782">
    <property type="entry name" value="ZINC FINGER MIZ DOMAIN-CONTAINING PROTEIN"/>
    <property type="match status" value="1"/>
</dbReference>
<dbReference type="GO" id="GO:0000785">
    <property type="term" value="C:chromatin"/>
    <property type="evidence" value="ECO:0007669"/>
    <property type="project" value="TreeGrafter"/>
</dbReference>
<keyword evidence="4" id="KW-0808">Transferase</keyword>
<feature type="region of interest" description="Disordered" evidence="11">
    <location>
        <begin position="427"/>
        <end position="457"/>
    </location>
</feature>
<dbReference type="AlphaFoldDB" id="A0A7I4XTH9"/>
<evidence type="ECO:0000259" key="14">
    <source>
        <dbReference type="PROSITE" id="PS51466"/>
    </source>
</evidence>
<evidence type="ECO:0000256" key="3">
    <source>
        <dbReference type="ARBA" id="ARBA00005383"/>
    </source>
</evidence>
<dbReference type="InterPro" id="IPR023321">
    <property type="entry name" value="PINIT"/>
</dbReference>
<evidence type="ECO:0000256" key="2">
    <source>
        <dbReference type="ARBA" id="ARBA00004718"/>
    </source>
</evidence>
<evidence type="ECO:0000256" key="9">
    <source>
        <dbReference type="ARBA" id="ARBA00023242"/>
    </source>
</evidence>
<feature type="domain" description="SAP" evidence="12">
    <location>
        <begin position="18"/>
        <end position="52"/>
    </location>
</feature>
<feature type="compositionally biased region" description="Low complexity" evidence="11">
    <location>
        <begin position="439"/>
        <end position="455"/>
    </location>
</feature>
<sequence length="700" mass="76962">MDREQFPQSELRYVESMIASMRVNELQTVLSMFKMPKLGKKQELIQRCTDLLRSPSVQMQVANQVKLMIGKGTRVAPYAVPVRGYMSNGGMINGNNGAYGGYRSGQMMPPMQNSLHQQCRPLRNLVPIDLPFYDNHQTLLEPMELPAVISGVKSPCKQSYSFLVPRERFANWTPTSPLPRFEVQLRFFQVPAGYNSQELPDDFPLNCMVRLEEQIVQLPAVIPTNKPNVEPKRPSRPVDITQQCLNVRDASRPLRLLIEWTGDKRVWAVAVYLVYRVTSDILRDRAIGTYTGPTYGNKPPVDHHQNEHVTRDVIRTRLGGGNDDDIAMAQLKISLLCPLSRKRITLPARCKKCPHLQCFDLYNYLQMNEKRATWRCPVCSDWAPYKLLIIDAYFQDVLSNVDAGAVEVELLVDGSYRTVKSECIDVDSDDTDEKSCTNSGTASGSGTGATSSKPKTTCDDDIIVLSDSDDDEQQAVERAIRASMVDSSTTRSGNPPVSPTPRSRDSSIIILDDDSPPRPPPPAAPAPTNNTSTHASSTLPSISTQPPSVTFAAPPTSTMTISNGDGVMASRVPTIQPHNVLAGHQSLYNSSGALSYYHQSQWSQPAASRPQYPPPPTATLNAGASFTAAYKQQLGSLLGRYQATNNPANLSFNYATATAPAAQQQQQTFAPGSNLQQVLASLVQQSQYNNGSGGNVPLSQ</sequence>
<dbReference type="WBParaSite" id="HCON_00002810-00001">
    <property type="protein sequence ID" value="HCON_00002810-00001"/>
    <property type="gene ID" value="HCON_00002810"/>
</dbReference>
<feature type="compositionally biased region" description="Polar residues" evidence="11">
    <location>
        <begin position="528"/>
        <end position="548"/>
    </location>
</feature>
<protein>
    <submittedName>
        <fullName evidence="16">E3 SUMO-protein ligase gei-17</fullName>
    </submittedName>
</protein>
<dbReference type="InterPro" id="IPR004181">
    <property type="entry name" value="Znf_MIZ"/>
</dbReference>
<dbReference type="Proteomes" id="UP000025227">
    <property type="component" value="Unplaced"/>
</dbReference>
<dbReference type="SUPFAM" id="SSF68906">
    <property type="entry name" value="SAP domain"/>
    <property type="match status" value="1"/>
</dbReference>
<dbReference type="CDD" id="cd16650">
    <property type="entry name" value="SP-RING_PIAS-like"/>
    <property type="match status" value="1"/>
</dbReference>
<comment type="similarity">
    <text evidence="3">Belongs to the PIAS family.</text>
</comment>
<evidence type="ECO:0000259" key="12">
    <source>
        <dbReference type="PROSITE" id="PS50800"/>
    </source>
</evidence>
<keyword evidence="7" id="KW-0833">Ubl conjugation pathway</keyword>
<dbReference type="Pfam" id="PF14324">
    <property type="entry name" value="PINIT"/>
    <property type="match status" value="1"/>
</dbReference>
<dbReference type="InterPro" id="IPR013083">
    <property type="entry name" value="Znf_RING/FYVE/PHD"/>
</dbReference>
<dbReference type="GO" id="GO:0003712">
    <property type="term" value="F:transcription coregulator activity"/>
    <property type="evidence" value="ECO:0007669"/>
    <property type="project" value="TreeGrafter"/>
</dbReference>
<feature type="compositionally biased region" description="Polar residues" evidence="11">
    <location>
        <begin position="485"/>
        <end position="495"/>
    </location>
</feature>
<accession>A0A7I4XTH9</accession>
<evidence type="ECO:0000256" key="10">
    <source>
        <dbReference type="PROSITE-ProRule" id="PRU00452"/>
    </source>
</evidence>
<organism evidence="15 16">
    <name type="scientific">Haemonchus contortus</name>
    <name type="common">Barber pole worm</name>
    <dbReference type="NCBI Taxonomy" id="6289"/>
    <lineage>
        <taxon>Eukaryota</taxon>
        <taxon>Metazoa</taxon>
        <taxon>Ecdysozoa</taxon>
        <taxon>Nematoda</taxon>
        <taxon>Chromadorea</taxon>
        <taxon>Rhabditida</taxon>
        <taxon>Rhabditina</taxon>
        <taxon>Rhabditomorpha</taxon>
        <taxon>Strongyloidea</taxon>
        <taxon>Trichostrongylidae</taxon>
        <taxon>Haemonchus</taxon>
    </lineage>
</organism>
<evidence type="ECO:0000256" key="4">
    <source>
        <dbReference type="ARBA" id="ARBA00022679"/>
    </source>
</evidence>
<name>A0A7I4XTH9_HAECO</name>
<dbReference type="UniPathway" id="UPA00886"/>
<keyword evidence="9" id="KW-0539">Nucleus</keyword>
<evidence type="ECO:0000256" key="5">
    <source>
        <dbReference type="ARBA" id="ARBA00022723"/>
    </source>
</evidence>
<comment type="pathway">
    <text evidence="2">Protein modification; protein sumoylation.</text>
</comment>
<evidence type="ECO:0000313" key="16">
    <source>
        <dbReference type="WBParaSite" id="HCON_00002810-00001"/>
    </source>
</evidence>
<dbReference type="PROSITE" id="PS50800">
    <property type="entry name" value="SAP"/>
    <property type="match status" value="1"/>
</dbReference>
<keyword evidence="8" id="KW-0862">Zinc</keyword>
<dbReference type="Gene3D" id="2.60.120.780">
    <property type="entry name" value="PINIT domain"/>
    <property type="match status" value="1"/>
</dbReference>
<reference evidence="16" key="1">
    <citation type="submission" date="2020-12" db="UniProtKB">
        <authorList>
            <consortium name="WormBaseParasite"/>
        </authorList>
    </citation>
    <scope>IDENTIFICATION</scope>
    <source>
        <strain evidence="16">MHco3</strain>
    </source>
</reference>
<feature type="domain" description="SP-RING-type" evidence="13">
    <location>
        <begin position="322"/>
        <end position="403"/>
    </location>
</feature>
<dbReference type="Gene3D" id="1.10.720.30">
    <property type="entry name" value="SAP domain"/>
    <property type="match status" value="1"/>
</dbReference>
<dbReference type="OrthoDB" id="5875376at2759"/>
<keyword evidence="15" id="KW-1185">Reference proteome</keyword>
<dbReference type="InterPro" id="IPR036361">
    <property type="entry name" value="SAP_dom_sf"/>
</dbReference>
<feature type="domain" description="PINIT" evidence="14">
    <location>
        <begin position="107"/>
        <end position="277"/>
    </location>
</feature>
<evidence type="ECO:0000256" key="7">
    <source>
        <dbReference type="ARBA" id="ARBA00022786"/>
    </source>
</evidence>
<dbReference type="PANTHER" id="PTHR10782:SF94">
    <property type="entry name" value="SUPPRESSOR OF VARIEGATION 2-10, ISOFORM I"/>
    <property type="match status" value="1"/>
</dbReference>
<evidence type="ECO:0000256" key="11">
    <source>
        <dbReference type="SAM" id="MobiDB-lite"/>
    </source>
</evidence>
<evidence type="ECO:0000259" key="13">
    <source>
        <dbReference type="PROSITE" id="PS51044"/>
    </source>
</evidence>
<dbReference type="Pfam" id="PF02891">
    <property type="entry name" value="zf-MIZ"/>
    <property type="match status" value="1"/>
</dbReference>
<dbReference type="InterPro" id="IPR003034">
    <property type="entry name" value="SAP_dom"/>
</dbReference>
<dbReference type="OMA" id="TPIVECK"/>
<evidence type="ECO:0000256" key="1">
    <source>
        <dbReference type="ARBA" id="ARBA00004123"/>
    </source>
</evidence>
<comment type="subcellular location">
    <subcellularLocation>
        <location evidence="1">Nucleus</location>
    </subcellularLocation>
</comment>
<dbReference type="InterPro" id="IPR038654">
    <property type="entry name" value="PINIT_sf"/>
</dbReference>
<keyword evidence="5" id="KW-0479">Metal-binding</keyword>
<dbReference type="Gene3D" id="3.30.40.10">
    <property type="entry name" value="Zinc/RING finger domain, C3HC4 (zinc finger)"/>
    <property type="match status" value="1"/>
</dbReference>
<keyword evidence="6 10" id="KW-0863">Zinc-finger</keyword>
<dbReference type="PROSITE" id="PS51466">
    <property type="entry name" value="PINIT"/>
    <property type="match status" value="1"/>
</dbReference>
<proteinExistence type="inferred from homology"/>
<evidence type="ECO:0000256" key="8">
    <source>
        <dbReference type="ARBA" id="ARBA00022833"/>
    </source>
</evidence>
<dbReference type="GO" id="GO:0008270">
    <property type="term" value="F:zinc ion binding"/>
    <property type="evidence" value="ECO:0007669"/>
    <property type="project" value="UniProtKB-KW"/>
</dbReference>